<gene>
    <name evidence="2" type="ORF">GWK63_11905</name>
</gene>
<dbReference type="GO" id="GO:0003677">
    <property type="term" value="F:DNA binding"/>
    <property type="evidence" value="ECO:0007669"/>
    <property type="project" value="InterPro"/>
</dbReference>
<dbReference type="InterPro" id="IPR002559">
    <property type="entry name" value="Transposase_11"/>
</dbReference>
<evidence type="ECO:0000259" key="1">
    <source>
        <dbReference type="Pfam" id="PF01609"/>
    </source>
</evidence>
<dbReference type="Pfam" id="PF01609">
    <property type="entry name" value="DDE_Tnp_1"/>
    <property type="match status" value="1"/>
</dbReference>
<dbReference type="KEGG" id="kre:GWK63_11905"/>
<name>A0A858JGC9_9PROT</name>
<dbReference type="AlphaFoldDB" id="A0A858JGC9"/>
<evidence type="ECO:0000313" key="2">
    <source>
        <dbReference type="EMBL" id="QIP36095.1"/>
    </source>
</evidence>
<dbReference type="GO" id="GO:0004803">
    <property type="term" value="F:transposase activity"/>
    <property type="evidence" value="ECO:0007669"/>
    <property type="project" value="InterPro"/>
</dbReference>
<organism evidence="2 3">
    <name type="scientific">Komagataeibacter rhaeticus</name>
    <dbReference type="NCBI Taxonomy" id="215221"/>
    <lineage>
        <taxon>Bacteria</taxon>
        <taxon>Pseudomonadati</taxon>
        <taxon>Pseudomonadota</taxon>
        <taxon>Alphaproteobacteria</taxon>
        <taxon>Acetobacterales</taxon>
        <taxon>Acetobacteraceae</taxon>
        <taxon>Komagataeibacter</taxon>
    </lineage>
</organism>
<feature type="domain" description="Transposase IS4-like" evidence="1">
    <location>
        <begin position="38"/>
        <end position="135"/>
    </location>
</feature>
<dbReference type="PANTHER" id="PTHR30007">
    <property type="entry name" value="PHP DOMAIN PROTEIN"/>
    <property type="match status" value="1"/>
</dbReference>
<evidence type="ECO:0000313" key="3">
    <source>
        <dbReference type="Proteomes" id="UP000502533"/>
    </source>
</evidence>
<dbReference type="Proteomes" id="UP000502533">
    <property type="component" value="Chromosome"/>
</dbReference>
<sequence>MCRVIVMGACPHDDHAQSSNWGIFNQHIWGDYNQHSHRDGAPLVATRIRSLFPWLRHLIGDGGYAGEKLRGALAELGRWTIEIVKRSDRAEGFVVLPKRWIVERSFAWLGRCRRLTKDVEATISSSHAWLMIAHIRRVLRKINQTAF</sequence>
<protein>
    <submittedName>
        <fullName evidence="2">Transposase</fullName>
    </submittedName>
</protein>
<accession>A0A858JGC9</accession>
<dbReference type="PANTHER" id="PTHR30007:SF0">
    <property type="entry name" value="TRANSPOSASE"/>
    <property type="match status" value="1"/>
</dbReference>
<dbReference type="GO" id="GO:0006313">
    <property type="term" value="P:DNA transposition"/>
    <property type="evidence" value="ECO:0007669"/>
    <property type="project" value="InterPro"/>
</dbReference>
<keyword evidence="3" id="KW-1185">Reference proteome</keyword>
<proteinExistence type="predicted"/>
<reference evidence="2 3" key="1">
    <citation type="submission" date="2020-03" db="EMBL/GenBank/DDBJ databases">
        <title>Isolation of cellulose-producing strains, genome characterization and application of the synthesized cellulose films as an economical and sustainable material for piezoelectric sensor construction.</title>
        <authorList>
            <person name="Mangayil R.K."/>
        </authorList>
    </citation>
    <scope>NUCLEOTIDE SEQUENCE [LARGE SCALE GENOMIC DNA]</scope>
    <source>
        <strain evidence="2 3">ENS 9a1a</strain>
    </source>
</reference>
<dbReference type="EMBL" id="CP050139">
    <property type="protein sequence ID" value="QIP36095.1"/>
    <property type="molecule type" value="Genomic_DNA"/>
</dbReference>